<name>A0A9D4EAC1_DREPO</name>
<accession>A0A9D4EAC1</accession>
<gene>
    <name evidence="1" type="ORF">DPMN_177444</name>
</gene>
<sequence>MGVQLSFDEDTQKEKHRQKLFLDAVILRALKNLLGFYSETMQDEKRTEMKHFITAYKHKSINVSKRETNGSNLH</sequence>
<dbReference type="Proteomes" id="UP000828390">
    <property type="component" value="Unassembled WGS sequence"/>
</dbReference>
<evidence type="ECO:0000313" key="1">
    <source>
        <dbReference type="EMBL" id="KAH3776033.1"/>
    </source>
</evidence>
<dbReference type="EMBL" id="JAIWYP010000009">
    <property type="protein sequence ID" value="KAH3776033.1"/>
    <property type="molecule type" value="Genomic_DNA"/>
</dbReference>
<dbReference type="AlphaFoldDB" id="A0A9D4EAC1"/>
<keyword evidence="2" id="KW-1185">Reference proteome</keyword>
<evidence type="ECO:0000313" key="2">
    <source>
        <dbReference type="Proteomes" id="UP000828390"/>
    </source>
</evidence>
<proteinExistence type="predicted"/>
<organism evidence="1 2">
    <name type="scientific">Dreissena polymorpha</name>
    <name type="common">Zebra mussel</name>
    <name type="synonym">Mytilus polymorpha</name>
    <dbReference type="NCBI Taxonomy" id="45954"/>
    <lineage>
        <taxon>Eukaryota</taxon>
        <taxon>Metazoa</taxon>
        <taxon>Spiralia</taxon>
        <taxon>Lophotrochozoa</taxon>
        <taxon>Mollusca</taxon>
        <taxon>Bivalvia</taxon>
        <taxon>Autobranchia</taxon>
        <taxon>Heteroconchia</taxon>
        <taxon>Euheterodonta</taxon>
        <taxon>Imparidentia</taxon>
        <taxon>Neoheterodontei</taxon>
        <taxon>Myida</taxon>
        <taxon>Dreissenoidea</taxon>
        <taxon>Dreissenidae</taxon>
        <taxon>Dreissena</taxon>
    </lineage>
</organism>
<comment type="caution">
    <text evidence="1">The sequence shown here is derived from an EMBL/GenBank/DDBJ whole genome shotgun (WGS) entry which is preliminary data.</text>
</comment>
<protein>
    <submittedName>
        <fullName evidence="1">Uncharacterized protein</fullName>
    </submittedName>
</protein>
<reference evidence="1" key="2">
    <citation type="submission" date="2020-11" db="EMBL/GenBank/DDBJ databases">
        <authorList>
            <person name="McCartney M.A."/>
            <person name="Auch B."/>
            <person name="Kono T."/>
            <person name="Mallez S."/>
            <person name="Becker A."/>
            <person name="Gohl D.M."/>
            <person name="Silverstein K.A.T."/>
            <person name="Koren S."/>
            <person name="Bechman K.B."/>
            <person name="Herman A."/>
            <person name="Abrahante J.E."/>
            <person name="Garbe J."/>
        </authorList>
    </citation>
    <scope>NUCLEOTIDE SEQUENCE</scope>
    <source>
        <strain evidence="1">Duluth1</strain>
        <tissue evidence="1">Whole animal</tissue>
    </source>
</reference>
<reference evidence="1" key="1">
    <citation type="journal article" date="2019" name="bioRxiv">
        <title>The Genome of the Zebra Mussel, Dreissena polymorpha: A Resource for Invasive Species Research.</title>
        <authorList>
            <person name="McCartney M.A."/>
            <person name="Auch B."/>
            <person name="Kono T."/>
            <person name="Mallez S."/>
            <person name="Zhang Y."/>
            <person name="Obille A."/>
            <person name="Becker A."/>
            <person name="Abrahante J.E."/>
            <person name="Garbe J."/>
            <person name="Badalamenti J.P."/>
            <person name="Herman A."/>
            <person name="Mangelson H."/>
            <person name="Liachko I."/>
            <person name="Sullivan S."/>
            <person name="Sone E.D."/>
            <person name="Koren S."/>
            <person name="Silverstein K.A.T."/>
            <person name="Beckman K.B."/>
            <person name="Gohl D.M."/>
        </authorList>
    </citation>
    <scope>NUCLEOTIDE SEQUENCE</scope>
    <source>
        <strain evidence="1">Duluth1</strain>
        <tissue evidence="1">Whole animal</tissue>
    </source>
</reference>